<gene>
    <name evidence="1" type="ORF">METZ01_LOCUS179775</name>
</gene>
<sequence length="37" mass="4084">LTIFQSVLLGSWLSLDRVSACGALGRGFKSLRARYQI</sequence>
<dbReference type="AntiFam" id="ANF00013">
    <property type="entry name" value="tRNA translation"/>
</dbReference>
<feature type="non-terminal residue" evidence="1">
    <location>
        <position position="1"/>
    </location>
</feature>
<organism evidence="1">
    <name type="scientific">marine metagenome</name>
    <dbReference type="NCBI Taxonomy" id="408172"/>
    <lineage>
        <taxon>unclassified sequences</taxon>
        <taxon>metagenomes</taxon>
        <taxon>ecological metagenomes</taxon>
    </lineage>
</organism>
<accession>A0A382CMP1</accession>
<reference evidence="1" key="1">
    <citation type="submission" date="2018-05" db="EMBL/GenBank/DDBJ databases">
        <authorList>
            <person name="Lanie J.A."/>
            <person name="Ng W.-L."/>
            <person name="Kazmierczak K.M."/>
            <person name="Andrzejewski T.M."/>
            <person name="Davidsen T.M."/>
            <person name="Wayne K.J."/>
            <person name="Tettelin H."/>
            <person name="Glass J.I."/>
            <person name="Rusch D."/>
            <person name="Podicherti R."/>
            <person name="Tsui H.-C.T."/>
            <person name="Winkler M.E."/>
        </authorList>
    </citation>
    <scope>NUCLEOTIDE SEQUENCE</scope>
</reference>
<dbReference type="EMBL" id="UINC01035083">
    <property type="protein sequence ID" value="SVB26921.1"/>
    <property type="molecule type" value="Genomic_DNA"/>
</dbReference>
<dbReference type="AlphaFoldDB" id="A0A382CMP1"/>
<proteinExistence type="predicted"/>
<evidence type="ECO:0000313" key="1">
    <source>
        <dbReference type="EMBL" id="SVB26921.1"/>
    </source>
</evidence>
<name>A0A382CMP1_9ZZZZ</name>
<protein>
    <submittedName>
        <fullName evidence="1">Uncharacterized protein</fullName>
    </submittedName>
</protein>